<organism evidence="12 13">
    <name type="scientific">Asbolus verrucosus</name>
    <name type="common">Desert ironclad beetle</name>
    <dbReference type="NCBI Taxonomy" id="1661398"/>
    <lineage>
        <taxon>Eukaryota</taxon>
        <taxon>Metazoa</taxon>
        <taxon>Ecdysozoa</taxon>
        <taxon>Arthropoda</taxon>
        <taxon>Hexapoda</taxon>
        <taxon>Insecta</taxon>
        <taxon>Pterygota</taxon>
        <taxon>Neoptera</taxon>
        <taxon>Endopterygota</taxon>
        <taxon>Coleoptera</taxon>
        <taxon>Polyphaga</taxon>
        <taxon>Cucujiformia</taxon>
        <taxon>Tenebrionidae</taxon>
        <taxon>Pimeliinae</taxon>
        <taxon>Asbolus</taxon>
    </lineage>
</organism>
<reference evidence="12 13" key="1">
    <citation type="submission" date="2017-03" db="EMBL/GenBank/DDBJ databases">
        <title>Genome of the blue death feigning beetle - Asbolus verrucosus.</title>
        <authorList>
            <person name="Rider S.D."/>
        </authorList>
    </citation>
    <scope>NUCLEOTIDE SEQUENCE [LARGE SCALE GENOMIC DNA]</scope>
    <source>
        <strain evidence="12">Butters</strain>
        <tissue evidence="12">Head and leg muscle</tissue>
    </source>
</reference>
<keyword evidence="5" id="KW-0443">Lipid metabolism</keyword>
<keyword evidence="6 10" id="KW-1015">Disulfide bond</keyword>
<feature type="signal peptide" evidence="11">
    <location>
        <begin position="1"/>
        <end position="19"/>
    </location>
</feature>
<dbReference type="GO" id="GO:0009311">
    <property type="term" value="P:oligosaccharide metabolic process"/>
    <property type="evidence" value="ECO:0007669"/>
    <property type="project" value="TreeGrafter"/>
</dbReference>
<keyword evidence="9 10" id="KW-0326">Glycosidase</keyword>
<evidence type="ECO:0000256" key="4">
    <source>
        <dbReference type="ARBA" id="ARBA00022801"/>
    </source>
</evidence>
<dbReference type="PANTHER" id="PTHR11452">
    <property type="entry name" value="ALPHA-GALACTOSIDASE/ALPHA-N-ACETYLGALACTOSAMINIDASE"/>
    <property type="match status" value="1"/>
</dbReference>
<dbReference type="GO" id="GO:0019377">
    <property type="term" value="P:glycolipid catabolic process"/>
    <property type="evidence" value="ECO:0007669"/>
    <property type="project" value="UniProtKB-ARBA"/>
</dbReference>
<keyword evidence="13" id="KW-1185">Reference proteome</keyword>
<sequence length="436" mass="49651">MRKFSIIICLFYSVSTINCLDNGLALTPPMGWLSWERFRCVIDCEAFPDDCINEKLFQTMADRMAEDGYLEAGYEYVIMDDCWLAPERDSNDRLQADPERFPNGIKGLADYVHSKGLKLGIYEDYGTKTCAGYPGSLGYLEIDANTFAEWEVDYLKFDGCNVTPDEAMEQGHLEMASYLNKTGRPIVFSCEFPLYRGSETNYDVAIEACNLWRNYNDIQDSWTSVQSIVNFYKSNEEKLISVAGPGHWNDPDMLIIGNYGLSFEQSKAQMTIWAILSSPLIMSVDLRTIKPEFRDILLNKDAIAINQDPLGMQGHVHTTIDNIDIWMKMITPKAGDEFSFALGFVSNREDGYPYRLQFTLDSFGMMNNAAGYMLKVNTEKLFRTMADHLASDGYLEAGYEYIMIDDCWMSKERDDQGRLQPNATRFPSGIKALADY</sequence>
<dbReference type="PRINTS" id="PR00740">
    <property type="entry name" value="GLHYDRLASE27"/>
</dbReference>
<dbReference type="Gene3D" id="3.20.20.70">
    <property type="entry name" value="Aldolase class I"/>
    <property type="match status" value="2"/>
</dbReference>
<dbReference type="FunFam" id="3.20.20.70:FF:000070">
    <property type="entry name" value="Alpha-galactosidase"/>
    <property type="match status" value="1"/>
</dbReference>
<dbReference type="GO" id="GO:0016139">
    <property type="term" value="P:glycoside catabolic process"/>
    <property type="evidence" value="ECO:0007669"/>
    <property type="project" value="TreeGrafter"/>
</dbReference>
<feature type="non-terminal residue" evidence="12">
    <location>
        <position position="436"/>
    </location>
</feature>
<dbReference type="GO" id="GO:0016020">
    <property type="term" value="C:membrane"/>
    <property type="evidence" value="ECO:0007669"/>
    <property type="project" value="GOC"/>
</dbReference>
<dbReference type="Pfam" id="PF16499">
    <property type="entry name" value="Melibiase_2"/>
    <property type="match status" value="2"/>
</dbReference>
<dbReference type="EC" id="3.2.1.-" evidence="10"/>
<dbReference type="PROSITE" id="PS00512">
    <property type="entry name" value="ALPHA_GALACTOSIDASE"/>
    <property type="match status" value="2"/>
</dbReference>
<proteinExistence type="inferred from homology"/>
<evidence type="ECO:0000256" key="11">
    <source>
        <dbReference type="SAM" id="SignalP"/>
    </source>
</evidence>
<dbReference type="InterPro" id="IPR002241">
    <property type="entry name" value="Glyco_hydro_27"/>
</dbReference>
<accession>A0A482VAS5</accession>
<dbReference type="STRING" id="1661398.A0A482VAS5"/>
<dbReference type="GO" id="GO:0005764">
    <property type="term" value="C:lysosome"/>
    <property type="evidence" value="ECO:0007669"/>
    <property type="project" value="UniProtKB-SubCell"/>
</dbReference>
<evidence type="ECO:0000313" key="13">
    <source>
        <dbReference type="Proteomes" id="UP000292052"/>
    </source>
</evidence>
<dbReference type="CDD" id="cd14792">
    <property type="entry name" value="GH27"/>
    <property type="match status" value="1"/>
</dbReference>
<protein>
    <recommendedName>
        <fullName evidence="10">Alpha-galactosidase</fullName>
        <ecNumber evidence="10">3.2.1.-</ecNumber>
    </recommendedName>
</protein>
<dbReference type="InterPro" id="IPR000111">
    <property type="entry name" value="Glyco_hydro_27/36_CS"/>
</dbReference>
<keyword evidence="8" id="KW-0458">Lysosome</keyword>
<dbReference type="OrthoDB" id="5795902at2759"/>
<evidence type="ECO:0000256" key="9">
    <source>
        <dbReference type="ARBA" id="ARBA00023295"/>
    </source>
</evidence>
<keyword evidence="4 10" id="KW-0378">Hydrolase</keyword>
<evidence type="ECO:0000256" key="10">
    <source>
        <dbReference type="RuleBase" id="RU361168"/>
    </source>
</evidence>
<comment type="similarity">
    <text evidence="2 10">Belongs to the glycosyl hydrolase 27 family.</text>
</comment>
<evidence type="ECO:0000256" key="8">
    <source>
        <dbReference type="ARBA" id="ARBA00023228"/>
    </source>
</evidence>
<comment type="caution">
    <text evidence="12">The sequence shown here is derived from an EMBL/GenBank/DDBJ whole genome shotgun (WGS) entry which is preliminary data.</text>
</comment>
<evidence type="ECO:0000313" key="12">
    <source>
        <dbReference type="EMBL" id="RZB40326.1"/>
    </source>
</evidence>
<evidence type="ECO:0000256" key="6">
    <source>
        <dbReference type="ARBA" id="ARBA00023157"/>
    </source>
</evidence>
<comment type="subunit">
    <text evidence="3 10">Homodimer.</text>
</comment>
<evidence type="ECO:0000256" key="3">
    <source>
        <dbReference type="ARBA" id="ARBA00011738"/>
    </source>
</evidence>
<evidence type="ECO:0000256" key="2">
    <source>
        <dbReference type="ARBA" id="ARBA00009743"/>
    </source>
</evidence>
<dbReference type="GO" id="GO:0004557">
    <property type="term" value="F:alpha-galactosidase activity"/>
    <property type="evidence" value="ECO:0007669"/>
    <property type="project" value="TreeGrafter"/>
</dbReference>
<dbReference type="AlphaFoldDB" id="A0A482VAS5"/>
<evidence type="ECO:0000256" key="1">
    <source>
        <dbReference type="ARBA" id="ARBA00004371"/>
    </source>
</evidence>
<dbReference type="PANTHER" id="PTHR11452:SF83">
    <property type="entry name" value="ALPHA-GALACTOSIDASE"/>
    <property type="match status" value="1"/>
</dbReference>
<evidence type="ECO:0000256" key="5">
    <source>
        <dbReference type="ARBA" id="ARBA00023098"/>
    </source>
</evidence>
<keyword evidence="7" id="KW-0325">Glycoprotein</keyword>
<dbReference type="Proteomes" id="UP000292052">
    <property type="component" value="Unassembled WGS sequence"/>
</dbReference>
<keyword evidence="11" id="KW-0732">Signal</keyword>
<dbReference type="InterPro" id="IPR013785">
    <property type="entry name" value="Aldolase_TIM"/>
</dbReference>
<dbReference type="EMBL" id="QDEB01120007">
    <property type="protein sequence ID" value="RZB40326.1"/>
    <property type="molecule type" value="Genomic_DNA"/>
</dbReference>
<dbReference type="InterPro" id="IPR017853">
    <property type="entry name" value="GH"/>
</dbReference>
<dbReference type="SUPFAM" id="SSF51445">
    <property type="entry name" value="(Trans)glycosidases"/>
    <property type="match status" value="2"/>
</dbReference>
<evidence type="ECO:0000256" key="7">
    <source>
        <dbReference type="ARBA" id="ARBA00023180"/>
    </source>
</evidence>
<name>A0A482VAS5_ASBVE</name>
<gene>
    <name evidence="12" type="ORF">BDFB_010830</name>
</gene>
<feature type="chain" id="PRO_5019752182" description="Alpha-galactosidase" evidence="11">
    <location>
        <begin position="20"/>
        <end position="436"/>
    </location>
</feature>
<comment type="subcellular location">
    <subcellularLocation>
        <location evidence="1">Lysosome</location>
    </subcellularLocation>
</comment>